<comment type="caution">
    <text evidence="3">The sequence shown here is derived from an EMBL/GenBank/DDBJ whole genome shotgun (WGS) entry which is preliminary data.</text>
</comment>
<dbReference type="STRING" id="1111454.HMPREF1250_1033"/>
<organism evidence="3 4">
    <name type="scientific">Megasphaera vaginalis</name>
    <name type="common">ex Srinivasan et al. 2021</name>
    <dbReference type="NCBI Taxonomy" id="1111454"/>
    <lineage>
        <taxon>Bacteria</taxon>
        <taxon>Bacillati</taxon>
        <taxon>Bacillota</taxon>
        <taxon>Negativicutes</taxon>
        <taxon>Veillonellales</taxon>
        <taxon>Veillonellaceae</taxon>
        <taxon>Megasphaera</taxon>
    </lineage>
</organism>
<evidence type="ECO:0000256" key="1">
    <source>
        <dbReference type="SAM" id="MobiDB-lite"/>
    </source>
</evidence>
<dbReference type="AlphaFoldDB" id="U7ULQ8"/>
<feature type="region of interest" description="Disordered" evidence="1">
    <location>
        <begin position="1"/>
        <end position="29"/>
    </location>
</feature>
<keyword evidence="4" id="KW-1185">Reference proteome</keyword>
<evidence type="ECO:0000313" key="3">
    <source>
        <dbReference type="EMBL" id="ERT60211.1"/>
    </source>
</evidence>
<evidence type="ECO:0000313" key="4">
    <source>
        <dbReference type="Proteomes" id="UP000017090"/>
    </source>
</evidence>
<protein>
    <submittedName>
        <fullName evidence="3">Uncharacterized protein</fullName>
    </submittedName>
</protein>
<keyword evidence="2" id="KW-1133">Transmembrane helix</keyword>
<evidence type="ECO:0000256" key="2">
    <source>
        <dbReference type="SAM" id="Phobius"/>
    </source>
</evidence>
<dbReference type="PATRIC" id="fig|1111454.3.peg.1016"/>
<dbReference type="EMBL" id="AWXA01000025">
    <property type="protein sequence ID" value="ERT60211.1"/>
    <property type="molecule type" value="Genomic_DNA"/>
</dbReference>
<name>U7ULQ8_9FIRM</name>
<proteinExistence type="predicted"/>
<reference evidence="3 4" key="1">
    <citation type="submission" date="2013-09" db="EMBL/GenBank/DDBJ databases">
        <authorList>
            <person name="Durkin A.S."/>
            <person name="Haft D.R."/>
            <person name="McCorrison J."/>
            <person name="Torralba M."/>
            <person name="Gillis M."/>
            <person name="Haft D.H."/>
            <person name="Methe B."/>
            <person name="Sutton G."/>
            <person name="Nelson K.E."/>
        </authorList>
    </citation>
    <scope>NUCLEOTIDE SEQUENCE [LARGE SCALE GENOMIC DNA]</scope>
    <source>
        <strain evidence="3 4">BV3C16-1</strain>
    </source>
</reference>
<dbReference type="RefSeq" id="WP_023053425.1">
    <property type="nucleotide sequence ID" value="NZ_AWXA01000025.1"/>
</dbReference>
<keyword evidence="2" id="KW-0472">Membrane</keyword>
<gene>
    <name evidence="3" type="ORF">HMPREF1250_1033</name>
</gene>
<sequence>MKQHELPRPEPWINSRHRPEEPKPSEPEISERAWREIISLQDEADTAIAGCLFLGGVLLTVIMVAYIMWTNHLIIH</sequence>
<feature type="transmembrane region" description="Helical" evidence="2">
    <location>
        <begin position="47"/>
        <end position="69"/>
    </location>
</feature>
<keyword evidence="2" id="KW-0812">Transmembrane</keyword>
<feature type="compositionally biased region" description="Basic and acidic residues" evidence="1">
    <location>
        <begin position="17"/>
        <end position="29"/>
    </location>
</feature>
<accession>U7ULQ8</accession>
<dbReference type="Proteomes" id="UP000017090">
    <property type="component" value="Unassembled WGS sequence"/>
</dbReference>